<dbReference type="InParanoid" id="A0A251UEV1"/>
<feature type="domain" description="Leucine-rich repeat-containing N-terminal plant-type" evidence="13">
    <location>
        <begin position="37"/>
        <end position="76"/>
    </location>
</feature>
<keyword evidence="7" id="KW-0677">Repeat</keyword>
<evidence type="ECO:0000256" key="4">
    <source>
        <dbReference type="ARBA" id="ARBA00022614"/>
    </source>
</evidence>
<evidence type="ECO:0000256" key="9">
    <source>
        <dbReference type="ARBA" id="ARBA00023136"/>
    </source>
</evidence>
<dbReference type="STRING" id="4232.A0A251UEV1"/>
<evidence type="ECO:0000256" key="7">
    <source>
        <dbReference type="ARBA" id="ARBA00022737"/>
    </source>
</evidence>
<dbReference type="InterPro" id="IPR046956">
    <property type="entry name" value="RLP23-like"/>
</dbReference>
<comment type="similarity">
    <text evidence="2">Belongs to the RLP family.</text>
</comment>
<dbReference type="InterPro" id="IPR032675">
    <property type="entry name" value="LRR_dom_sf"/>
</dbReference>
<dbReference type="SMART" id="SM00369">
    <property type="entry name" value="LRR_TYP"/>
    <property type="match status" value="9"/>
</dbReference>
<dbReference type="Pfam" id="PF00560">
    <property type="entry name" value="LRR_1"/>
    <property type="match status" value="10"/>
</dbReference>
<keyword evidence="3" id="KW-1003">Cell membrane</keyword>
<dbReference type="InterPro" id="IPR003591">
    <property type="entry name" value="Leu-rich_rpt_typical-subtyp"/>
</dbReference>
<feature type="transmembrane region" description="Helical" evidence="11">
    <location>
        <begin position="843"/>
        <end position="864"/>
    </location>
</feature>
<dbReference type="Pfam" id="PF08263">
    <property type="entry name" value="LRRNT_2"/>
    <property type="match status" value="1"/>
</dbReference>
<evidence type="ECO:0000313" key="16">
    <source>
        <dbReference type="Proteomes" id="UP000215914"/>
    </source>
</evidence>
<evidence type="ECO:0000256" key="8">
    <source>
        <dbReference type="ARBA" id="ARBA00022989"/>
    </source>
</evidence>
<dbReference type="EMBL" id="CM007896">
    <property type="protein sequence ID" value="OTG21292.1"/>
    <property type="molecule type" value="Genomic_DNA"/>
</dbReference>
<comment type="subcellular location">
    <subcellularLocation>
        <location evidence="1">Cell membrane</location>
        <topology evidence="1">Single-pass type I membrane protein</topology>
    </subcellularLocation>
</comment>
<evidence type="ECO:0000313" key="14">
    <source>
        <dbReference type="EMBL" id="KAF5800093.1"/>
    </source>
</evidence>
<keyword evidence="10" id="KW-0325">Glycoprotein</keyword>
<name>A0A251UEV1_HELAN</name>
<dbReference type="SMART" id="SM00365">
    <property type="entry name" value="LRR_SD22"/>
    <property type="match status" value="5"/>
</dbReference>
<evidence type="ECO:0000256" key="6">
    <source>
        <dbReference type="ARBA" id="ARBA00022729"/>
    </source>
</evidence>
<keyword evidence="8 11" id="KW-1133">Transmembrane helix</keyword>
<evidence type="ECO:0000256" key="11">
    <source>
        <dbReference type="SAM" id="Phobius"/>
    </source>
</evidence>
<dbReference type="InterPro" id="IPR013210">
    <property type="entry name" value="LRR_N_plant-typ"/>
</dbReference>
<dbReference type="EMBL" id="MNCJ02000322">
    <property type="protein sequence ID" value="KAF5800093.1"/>
    <property type="molecule type" value="Genomic_DNA"/>
</dbReference>
<keyword evidence="5 11" id="KW-0812">Transmembrane</keyword>
<dbReference type="Gene3D" id="3.80.10.10">
    <property type="entry name" value="Ribonuclease Inhibitor"/>
    <property type="match status" value="4"/>
</dbReference>
<dbReference type="GO" id="GO:0006952">
    <property type="term" value="P:defense response"/>
    <property type="evidence" value="ECO:0007669"/>
    <property type="project" value="UniProtKB-ARBA"/>
</dbReference>
<evidence type="ECO:0000256" key="5">
    <source>
        <dbReference type="ARBA" id="ARBA00022692"/>
    </source>
</evidence>
<dbReference type="FunFam" id="3.80.10.10:FF:000213">
    <property type="entry name" value="Tyrosine-sulfated glycopeptide receptor 1"/>
    <property type="match status" value="1"/>
</dbReference>
<evidence type="ECO:0000259" key="13">
    <source>
        <dbReference type="Pfam" id="PF08263"/>
    </source>
</evidence>
<keyword evidence="6 12" id="KW-0732">Signal</keyword>
<dbReference type="PRINTS" id="PR00019">
    <property type="entry name" value="LEURICHRPT"/>
</dbReference>
<organism evidence="15 16">
    <name type="scientific">Helianthus annuus</name>
    <name type="common">Common sunflower</name>
    <dbReference type="NCBI Taxonomy" id="4232"/>
    <lineage>
        <taxon>Eukaryota</taxon>
        <taxon>Viridiplantae</taxon>
        <taxon>Streptophyta</taxon>
        <taxon>Embryophyta</taxon>
        <taxon>Tracheophyta</taxon>
        <taxon>Spermatophyta</taxon>
        <taxon>Magnoliopsida</taxon>
        <taxon>eudicotyledons</taxon>
        <taxon>Gunneridae</taxon>
        <taxon>Pentapetalae</taxon>
        <taxon>asterids</taxon>
        <taxon>campanulids</taxon>
        <taxon>Asterales</taxon>
        <taxon>Asteraceae</taxon>
        <taxon>Asteroideae</taxon>
        <taxon>Heliantheae alliance</taxon>
        <taxon>Heliantheae</taxon>
        <taxon>Helianthus</taxon>
    </lineage>
</organism>
<dbReference type="Gramene" id="mRNA:HanXRQr2_Chr07g0312041">
    <property type="protein sequence ID" value="CDS:HanXRQr2_Chr07g0312041.1"/>
    <property type="gene ID" value="HanXRQr2_Chr07g0312041"/>
</dbReference>
<evidence type="ECO:0000313" key="15">
    <source>
        <dbReference type="EMBL" id="OTG21292.1"/>
    </source>
</evidence>
<reference evidence="14" key="3">
    <citation type="submission" date="2020-06" db="EMBL/GenBank/DDBJ databases">
        <title>Helianthus annuus Genome sequencing and assembly Release 2.</title>
        <authorList>
            <person name="Gouzy J."/>
            <person name="Langlade N."/>
            <person name="Munos S."/>
        </authorList>
    </citation>
    <scope>NUCLEOTIDE SEQUENCE</scope>
    <source>
        <tissue evidence="14">Leaves</tissue>
    </source>
</reference>
<feature type="transmembrane region" description="Helical" evidence="11">
    <location>
        <begin position="871"/>
        <end position="891"/>
    </location>
</feature>
<reference evidence="14 16" key="1">
    <citation type="journal article" date="2017" name="Nature">
        <title>The sunflower genome provides insights into oil metabolism, flowering and Asterid evolution.</title>
        <authorList>
            <person name="Badouin H."/>
            <person name="Gouzy J."/>
            <person name="Grassa C.J."/>
            <person name="Murat F."/>
            <person name="Staton S.E."/>
            <person name="Cottret L."/>
            <person name="Lelandais-Briere C."/>
            <person name="Owens G.L."/>
            <person name="Carrere S."/>
            <person name="Mayjonade B."/>
            <person name="Legrand L."/>
            <person name="Gill N."/>
            <person name="Kane N.C."/>
            <person name="Bowers J.E."/>
            <person name="Hubner S."/>
            <person name="Bellec A."/>
            <person name="Berard A."/>
            <person name="Berges H."/>
            <person name="Blanchet N."/>
            <person name="Boniface M.C."/>
            <person name="Brunel D."/>
            <person name="Catrice O."/>
            <person name="Chaidir N."/>
            <person name="Claudel C."/>
            <person name="Donnadieu C."/>
            <person name="Faraut T."/>
            <person name="Fievet G."/>
            <person name="Helmstetter N."/>
            <person name="King M."/>
            <person name="Knapp S.J."/>
            <person name="Lai Z."/>
            <person name="Le Paslier M.C."/>
            <person name="Lippi Y."/>
            <person name="Lorenzon L."/>
            <person name="Mandel J.R."/>
            <person name="Marage G."/>
            <person name="Marchand G."/>
            <person name="Marquand E."/>
            <person name="Bret-Mestries E."/>
            <person name="Morien E."/>
            <person name="Nambeesan S."/>
            <person name="Nguyen T."/>
            <person name="Pegot-Espagnet P."/>
            <person name="Pouilly N."/>
            <person name="Raftis F."/>
            <person name="Sallet E."/>
            <person name="Schiex T."/>
            <person name="Thomas J."/>
            <person name="Vandecasteele C."/>
            <person name="Vares D."/>
            <person name="Vear F."/>
            <person name="Vautrin S."/>
            <person name="Crespi M."/>
            <person name="Mangin B."/>
            <person name="Burke J.M."/>
            <person name="Salse J."/>
            <person name="Munos S."/>
            <person name="Vincourt P."/>
            <person name="Rieseberg L.H."/>
            <person name="Langlade N.B."/>
        </authorList>
    </citation>
    <scope>NUCLEOTIDE SEQUENCE [LARGE SCALE GENOMIC DNA]</scope>
    <source>
        <strain evidence="16">cv. SF193</strain>
        <tissue evidence="14">Leaves</tissue>
    </source>
</reference>
<keyword evidence="4" id="KW-0433">Leucine-rich repeat</keyword>
<dbReference type="GO" id="GO:0005886">
    <property type="term" value="C:plasma membrane"/>
    <property type="evidence" value="ECO:0007669"/>
    <property type="project" value="UniProtKB-SubCell"/>
</dbReference>
<evidence type="ECO:0000256" key="1">
    <source>
        <dbReference type="ARBA" id="ARBA00004251"/>
    </source>
</evidence>
<accession>A0A251UEV1</accession>
<gene>
    <name evidence="15" type="ORF">HannXRQ_Chr07g0202551</name>
    <name evidence="14" type="ORF">HanXRQr2_Chr07g0312041</name>
</gene>
<sequence length="901" mass="100454">MMHVLVSLLLCILFTSIGFRTLGLKEADASMSFCIEKERQALLDFKANINDSRGLLYDWGSQKELDCCKWVGVGCNNHTGHVIELDITFYVVVDPYRVFNGKISPSLLVLTQLQYLNLNYIDFQLNPLPSFLGSLSNLQHLHISLANLSGPIPHQLANLSNLLHLDLSGNHFQGSIPFSFGEWTSLIYLNLSQNQLRGAIPKTFGNCSSLVELDLSQNLLNGSLPKFIGCSSLTTLSLAYNSLHGSMTDFKGCTSLKKLDISSNFVSGNMSNSEGQLSNLEYLDVSHNSLNGSMPDFTIWHSLLFLDLSNNQVSGNVPDSLGQVTNLRFLDLSSNSLEGVITEVHFLNLTQLRYLDLSFNSLALDLSINGRIPFQLSTIKLQSCKVGPRFPEWLKTQENFTHLDISNAGISDGVPDWFWDLPVELEFLNISSNEIEGTLPNMTCSFNGYPGMDFSNNHFRGRVPLVSFSLAALNLSRNKFSGTLSFICNLDKTLTFLDLSNNSLSGSLPDCWMKFQKTLVVLNLSYNNFSGEVPSSLGFLSNIEALYLRANKFVGEVPMSLSNNKRLRFVDLGENKLSGVIPEWIGEELSELYVLVLGSNRFYGSLPSQICWLYNLQLLDLSDNGLSGDIPRCFDNFTSMARESVGDDITSHSYSSFVGIIPCDPHRPCPYGPHVEAQFLDNAWVTWKGTERSFGKSGLQLLKSIDLSRNNLSGKVPHEITGLYELVSLNVSFNKLHGEVPKDIGLLRHLESLDLSNNEFSGHIPWSLAQLNFLSYLDLSYNNLSGRIPAGSQLQRFNYTSYSGNPQLCGPPLTPTCGFPPPPATVVGKKDVEQDEDDYWKSYYIGMGTGFGVGFWGICGLLILNRRWRYFFFASLSYIQDWIYVTAVVHFHKSLESLDLS</sequence>
<dbReference type="SUPFAM" id="SSF52058">
    <property type="entry name" value="L domain-like"/>
    <property type="match status" value="3"/>
</dbReference>
<dbReference type="GO" id="GO:0051707">
    <property type="term" value="P:response to other organism"/>
    <property type="evidence" value="ECO:0007669"/>
    <property type="project" value="UniProtKB-ARBA"/>
</dbReference>
<proteinExistence type="inferred from homology"/>
<dbReference type="AlphaFoldDB" id="A0A251UEV1"/>
<dbReference type="InterPro" id="IPR001611">
    <property type="entry name" value="Leu-rich_rpt"/>
</dbReference>
<dbReference type="FunFam" id="3.80.10.10:FF:000095">
    <property type="entry name" value="LRR receptor-like serine/threonine-protein kinase GSO1"/>
    <property type="match status" value="2"/>
</dbReference>
<reference evidence="15" key="2">
    <citation type="submission" date="2017-02" db="EMBL/GenBank/DDBJ databases">
        <title>Sunflower complete genome.</title>
        <authorList>
            <person name="Langlade N."/>
            <person name="Munos S."/>
        </authorList>
    </citation>
    <scope>NUCLEOTIDE SEQUENCE [LARGE SCALE GENOMIC DNA]</scope>
    <source>
        <tissue evidence="15">Leaves</tissue>
    </source>
</reference>
<dbReference type="Pfam" id="PF13855">
    <property type="entry name" value="LRR_8"/>
    <property type="match status" value="1"/>
</dbReference>
<evidence type="ECO:0000256" key="10">
    <source>
        <dbReference type="ARBA" id="ARBA00023180"/>
    </source>
</evidence>
<dbReference type="PANTHER" id="PTHR48063">
    <property type="entry name" value="LRR RECEPTOR-LIKE KINASE"/>
    <property type="match status" value="1"/>
</dbReference>
<dbReference type="OMA" id="QLCELKY"/>
<feature type="chain" id="PRO_5012919614" evidence="12">
    <location>
        <begin position="19"/>
        <end position="901"/>
    </location>
</feature>
<evidence type="ECO:0000256" key="12">
    <source>
        <dbReference type="SAM" id="SignalP"/>
    </source>
</evidence>
<protein>
    <submittedName>
        <fullName evidence="14">Leucine-rich repeat-containing, plant-type, leucine-rich repeat domain superfamily</fullName>
    </submittedName>
    <submittedName>
        <fullName evidence="15">Putative leucine-rich repeat protein, plant-type</fullName>
    </submittedName>
</protein>
<keyword evidence="9 11" id="KW-0472">Membrane</keyword>
<dbReference type="Proteomes" id="UP000215914">
    <property type="component" value="Chromosome 7"/>
</dbReference>
<feature type="signal peptide" evidence="12">
    <location>
        <begin position="1"/>
        <end position="18"/>
    </location>
</feature>
<keyword evidence="16" id="KW-1185">Reference proteome</keyword>
<evidence type="ECO:0000256" key="2">
    <source>
        <dbReference type="ARBA" id="ARBA00009592"/>
    </source>
</evidence>
<dbReference type="PANTHER" id="PTHR48063:SF103">
    <property type="entry name" value="LEUCINE-RICH RECEPTOR-LIKE KINASE FAMILY PROTEIN"/>
    <property type="match status" value="1"/>
</dbReference>
<evidence type="ECO:0000256" key="3">
    <source>
        <dbReference type="ARBA" id="ARBA00022475"/>
    </source>
</evidence>